<protein>
    <submittedName>
        <fullName evidence="1">Uncharacterized protein</fullName>
    </submittedName>
</protein>
<organism evidence="1">
    <name type="scientific">Phaffia rhodozyma</name>
    <name type="common">Yeast</name>
    <name type="synonym">Xanthophyllomyces dendrorhous</name>
    <dbReference type="NCBI Taxonomy" id="264483"/>
    <lineage>
        <taxon>Eukaryota</taxon>
        <taxon>Fungi</taxon>
        <taxon>Dikarya</taxon>
        <taxon>Basidiomycota</taxon>
        <taxon>Agaricomycotina</taxon>
        <taxon>Tremellomycetes</taxon>
        <taxon>Cystofilobasidiales</taxon>
        <taxon>Mrakiaceae</taxon>
        <taxon>Phaffia</taxon>
    </lineage>
</organism>
<accession>A0A0F7STS8</accession>
<reference evidence="1" key="1">
    <citation type="submission" date="2014-08" db="EMBL/GenBank/DDBJ databases">
        <authorList>
            <person name="Sharma Rahul"/>
            <person name="Thines Marco"/>
        </authorList>
    </citation>
    <scope>NUCLEOTIDE SEQUENCE</scope>
</reference>
<evidence type="ECO:0000313" key="1">
    <source>
        <dbReference type="EMBL" id="CED83383.1"/>
    </source>
</evidence>
<dbReference type="AlphaFoldDB" id="A0A0F7STS8"/>
<name>A0A0F7STS8_PHARH</name>
<sequence length="112" mass="12894">MSCDECLTAQQMNCSSEFVSYPSSSFSSSLRRLRRLSLFRILDCIHIVLSSLSISPDPILPFQLYSIFFLPDPGKPLISQPKLFKCSLTMQVLRAVKRYLFTSMTLTERVYR</sequence>
<proteinExistence type="predicted"/>
<dbReference type="EMBL" id="LN483142">
    <property type="protein sequence ID" value="CED83383.1"/>
    <property type="molecule type" value="Genomic_DNA"/>
</dbReference>